<dbReference type="GeneID" id="301137720"/>
<dbReference type="Pfam" id="PF17277">
    <property type="entry name" value="DUF5342"/>
    <property type="match status" value="1"/>
</dbReference>
<keyword evidence="2" id="KW-1185">Reference proteome</keyword>
<dbReference type="AlphaFoldDB" id="A0A0M0LGV3"/>
<dbReference type="OrthoDB" id="2602945at2"/>
<dbReference type="RefSeq" id="WP_053418110.1">
    <property type="nucleotide sequence ID" value="NZ_LILB01000005.1"/>
</dbReference>
<dbReference type="InterPro" id="IPR017263">
    <property type="entry name" value="UCP037692"/>
</dbReference>
<evidence type="ECO:0000313" key="1">
    <source>
        <dbReference type="EMBL" id="KOO49933.1"/>
    </source>
</evidence>
<sequence length="73" mass="8843">MLQNFEVIKPLCEGQVNERFQFKINIEGNDYRGIFHDREVQWFHPQPHSKIEKDEFNFVEAKVHNLMIYGLLH</sequence>
<accession>A0A0M0LGV3</accession>
<dbReference type="Proteomes" id="UP000036867">
    <property type="component" value="Unassembled WGS sequence"/>
</dbReference>
<reference evidence="2" key="1">
    <citation type="submission" date="2015-08" db="EMBL/GenBank/DDBJ databases">
        <title>Fjat-10028 dsm 16317.</title>
        <authorList>
            <person name="Liu B."/>
            <person name="Wang J."/>
            <person name="Zhu Y."/>
            <person name="Liu G."/>
            <person name="Chen Q."/>
            <person name="Chen Z."/>
            <person name="Lan J."/>
            <person name="Che J."/>
            <person name="Ge C."/>
            <person name="Shi H."/>
            <person name="Pan Z."/>
            <person name="Liu X."/>
        </authorList>
    </citation>
    <scope>NUCLEOTIDE SEQUENCE [LARGE SCALE GENOMIC DNA]</scope>
    <source>
        <strain evidence="2">DSM 16317</strain>
    </source>
</reference>
<evidence type="ECO:0000313" key="2">
    <source>
        <dbReference type="Proteomes" id="UP000036867"/>
    </source>
</evidence>
<gene>
    <name evidence="1" type="ORF">AMD00_16635</name>
</gene>
<comment type="caution">
    <text evidence="1">The sequence shown here is derived from an EMBL/GenBank/DDBJ whole genome shotgun (WGS) entry which is preliminary data.</text>
</comment>
<name>A0A0M0LGV3_9BACL</name>
<dbReference type="EMBL" id="LILB01000005">
    <property type="protein sequence ID" value="KOO49933.1"/>
    <property type="molecule type" value="Genomic_DNA"/>
</dbReference>
<proteinExistence type="predicted"/>
<protein>
    <submittedName>
        <fullName evidence="1">Uncharacterized protein</fullName>
    </submittedName>
</protein>
<organism evidence="1 2">
    <name type="scientific">Viridibacillus arvi</name>
    <dbReference type="NCBI Taxonomy" id="263475"/>
    <lineage>
        <taxon>Bacteria</taxon>
        <taxon>Bacillati</taxon>
        <taxon>Bacillota</taxon>
        <taxon>Bacilli</taxon>
        <taxon>Bacillales</taxon>
        <taxon>Caryophanaceae</taxon>
        <taxon>Viridibacillus</taxon>
    </lineage>
</organism>